<comment type="caution">
    <text evidence="9">The sequence shown here is derived from an EMBL/GenBank/DDBJ whole genome shotgun (WGS) entry which is preliminary data.</text>
</comment>
<keyword evidence="5" id="KW-0175">Coiled coil</keyword>
<dbReference type="Gene3D" id="3.30.2290.10">
    <property type="entry name" value="PmbA/TldD superfamily"/>
    <property type="match status" value="1"/>
</dbReference>
<keyword evidence="3" id="KW-0378">Hydrolase</keyword>
<feature type="domain" description="Metalloprotease TldD/E C-terminal" evidence="7">
    <location>
        <begin position="230"/>
        <end position="451"/>
    </location>
</feature>
<dbReference type="SUPFAM" id="SSF111283">
    <property type="entry name" value="Putative modulator of DNA gyrase, PmbA/TldD"/>
    <property type="match status" value="1"/>
</dbReference>
<dbReference type="Proteomes" id="UP000053911">
    <property type="component" value="Unassembled WGS sequence"/>
</dbReference>
<feature type="domain" description="Metalloprotease TldD/E central" evidence="8">
    <location>
        <begin position="113"/>
        <end position="222"/>
    </location>
</feature>
<dbReference type="InterPro" id="IPR025502">
    <property type="entry name" value="TldD"/>
</dbReference>
<evidence type="ECO:0000313" key="10">
    <source>
        <dbReference type="Proteomes" id="UP000053911"/>
    </source>
</evidence>
<evidence type="ECO:0000259" key="7">
    <source>
        <dbReference type="Pfam" id="PF19289"/>
    </source>
</evidence>
<dbReference type="Pfam" id="PF19289">
    <property type="entry name" value="PmbA_TldD_3rd"/>
    <property type="match status" value="1"/>
</dbReference>
<keyword evidence="4" id="KW-0482">Metalloprotease</keyword>
<gene>
    <name evidence="9" type="ORF">XD54_1115</name>
</gene>
<name>A0A117L1B5_9EURY</name>
<evidence type="ECO:0000256" key="3">
    <source>
        <dbReference type="ARBA" id="ARBA00022801"/>
    </source>
</evidence>
<keyword evidence="2" id="KW-0645">Protease</keyword>
<dbReference type="RefSeq" id="WP_283217619.1">
    <property type="nucleotide sequence ID" value="NZ_LGFD01000019.1"/>
</dbReference>
<dbReference type="GO" id="GO:0006508">
    <property type="term" value="P:proteolysis"/>
    <property type="evidence" value="ECO:0007669"/>
    <property type="project" value="UniProtKB-KW"/>
</dbReference>
<dbReference type="InterPro" id="IPR051463">
    <property type="entry name" value="Peptidase_U62_metallo"/>
</dbReference>
<dbReference type="InterPro" id="IPR002510">
    <property type="entry name" value="Metalloprtase-TldD/E_N"/>
</dbReference>
<dbReference type="InterPro" id="IPR045570">
    <property type="entry name" value="Metalloprtase-TldD/E_cen_dom"/>
</dbReference>
<feature type="domain" description="Metalloprotease TldD/E N-terminal" evidence="6">
    <location>
        <begin position="22"/>
        <end position="83"/>
    </location>
</feature>
<comment type="similarity">
    <text evidence="1">Belongs to the peptidase U62 family.</text>
</comment>
<feature type="coiled-coil region" evidence="5">
    <location>
        <begin position="69"/>
        <end position="102"/>
    </location>
</feature>
<dbReference type="PANTHER" id="PTHR30624:SF0">
    <property type="entry name" value="METALLOPROTEASE SLR0863"/>
    <property type="match status" value="1"/>
</dbReference>
<evidence type="ECO:0000256" key="2">
    <source>
        <dbReference type="ARBA" id="ARBA00022670"/>
    </source>
</evidence>
<dbReference type="EMBL" id="LGFD01000019">
    <property type="protein sequence ID" value="KUK17603.1"/>
    <property type="molecule type" value="Genomic_DNA"/>
</dbReference>
<evidence type="ECO:0000313" key="9">
    <source>
        <dbReference type="EMBL" id="KUK17603.1"/>
    </source>
</evidence>
<proteinExistence type="inferred from homology"/>
<dbReference type="PATRIC" id="fig|172049.5.peg.2050"/>
<dbReference type="FunFam" id="3.30.2290.10:FF:000003">
    <property type="entry name" value="Zinc-dependent protease, TldD/PmbA family"/>
    <property type="match status" value="1"/>
</dbReference>
<dbReference type="InterPro" id="IPR045569">
    <property type="entry name" value="Metalloprtase-TldD/E_C"/>
</dbReference>
<accession>A0A117L1B5</accession>
<evidence type="ECO:0000256" key="4">
    <source>
        <dbReference type="ARBA" id="ARBA00023049"/>
    </source>
</evidence>
<dbReference type="GO" id="GO:0005829">
    <property type="term" value="C:cytosol"/>
    <property type="evidence" value="ECO:0007669"/>
    <property type="project" value="TreeGrafter"/>
</dbReference>
<evidence type="ECO:0000259" key="8">
    <source>
        <dbReference type="Pfam" id="PF19290"/>
    </source>
</evidence>
<protein>
    <submittedName>
        <fullName evidence="9">TldD-like protein</fullName>
    </submittedName>
</protein>
<dbReference type="InterPro" id="IPR036059">
    <property type="entry name" value="TldD/PmbA_sf"/>
</dbReference>
<dbReference type="GO" id="GO:0008237">
    <property type="term" value="F:metallopeptidase activity"/>
    <property type="evidence" value="ECO:0007669"/>
    <property type="project" value="UniProtKB-KW"/>
</dbReference>
<dbReference type="Pfam" id="PF19290">
    <property type="entry name" value="PmbA_TldD_2nd"/>
    <property type="match status" value="1"/>
</dbReference>
<evidence type="ECO:0000256" key="1">
    <source>
        <dbReference type="ARBA" id="ARBA00005836"/>
    </source>
</evidence>
<dbReference type="PIRSF" id="PIRSF004919">
    <property type="entry name" value="TldD"/>
    <property type="match status" value="1"/>
</dbReference>
<organism evidence="9 10">
    <name type="scientific">Thermococcus sibiricus</name>
    <dbReference type="NCBI Taxonomy" id="172049"/>
    <lineage>
        <taxon>Archaea</taxon>
        <taxon>Methanobacteriati</taxon>
        <taxon>Methanobacteriota</taxon>
        <taxon>Thermococci</taxon>
        <taxon>Thermococcales</taxon>
        <taxon>Thermococcaceae</taxon>
        <taxon>Thermococcus</taxon>
    </lineage>
</organism>
<evidence type="ECO:0000256" key="5">
    <source>
        <dbReference type="SAM" id="Coils"/>
    </source>
</evidence>
<evidence type="ECO:0000259" key="6">
    <source>
        <dbReference type="Pfam" id="PF01523"/>
    </source>
</evidence>
<reference evidence="10" key="1">
    <citation type="journal article" date="2015" name="MBio">
        <title>Genome-Resolved Metagenomic Analysis Reveals Roles for Candidate Phyla and Other Microbial Community Members in Biogeochemical Transformations in Oil Reservoirs.</title>
        <authorList>
            <person name="Hu P."/>
            <person name="Tom L."/>
            <person name="Singh A."/>
            <person name="Thomas B.C."/>
            <person name="Baker B.J."/>
            <person name="Piceno Y.M."/>
            <person name="Andersen G.L."/>
            <person name="Banfield J.F."/>
        </authorList>
    </citation>
    <scope>NUCLEOTIDE SEQUENCE [LARGE SCALE GENOMIC DNA]</scope>
</reference>
<dbReference type="InterPro" id="IPR035068">
    <property type="entry name" value="TldD/PmbA_N"/>
</dbReference>
<sequence>MEDRLENALNWALEKFKADYIEIRHENINKNTLELKDGTFTTFAGKGQMGVAIRVLADGAWGFASTNRLEQLENAIESAYKLARATAKAKKEKIQLAEVKAHQDIVKSKMKVKPKEVPIEEKVERLMDLEALLKEDKAIKSTWLRYEDASGEKILLTNEGTKIKWDLNYVWQYVWATGKEGEKLAAARDEVGAVEHGWELFKEREPNEEVAKRVVRKVHAQLQGVVPKRGEFPIVAGPIVVGIIAHEALGHLAEADLTINSPFKDLIGKQIAPEHVTMSERIVEGGFGNDRYDDEGVPVKNIHIIKNGTLKQIMLNREYAQKWGMEPNGHARAENYTYPPIIRMRNTIFEPRDWKFEEMIEEIKFGYYVVDFRGGQAQLNSAFQVGVQEGYMIENGEITKPIRDTSISGIAIEALKKISAVGRDFGLEMGRCGKGQTAFVSSGGPHMRFDGGIIIG</sequence>
<dbReference type="PANTHER" id="PTHR30624">
    <property type="entry name" value="UNCHARACTERIZED PROTEIN TLDD AND PMBA"/>
    <property type="match status" value="1"/>
</dbReference>
<dbReference type="Pfam" id="PF01523">
    <property type="entry name" value="PmbA_TldD_1st"/>
    <property type="match status" value="1"/>
</dbReference>
<dbReference type="AlphaFoldDB" id="A0A117L1B5"/>